<evidence type="ECO:0000256" key="2">
    <source>
        <dbReference type="ARBA" id="ARBA00009959"/>
    </source>
</evidence>
<keyword evidence="5 9" id="KW-0255">Endonuclease</keyword>
<dbReference type="Proteomes" id="UP000233786">
    <property type="component" value="Unassembled WGS sequence"/>
</dbReference>
<gene>
    <name evidence="9" type="primary">cas2</name>
    <name evidence="10" type="ORF">A8926_6918</name>
</gene>
<evidence type="ECO:0000256" key="5">
    <source>
        <dbReference type="ARBA" id="ARBA00022759"/>
    </source>
</evidence>
<feature type="binding site" evidence="9">
    <location>
        <position position="8"/>
    </location>
    <ligand>
        <name>Mg(2+)</name>
        <dbReference type="ChEBI" id="CHEBI:18420"/>
        <note>catalytic</note>
    </ligand>
</feature>
<evidence type="ECO:0000256" key="7">
    <source>
        <dbReference type="ARBA" id="ARBA00022842"/>
    </source>
</evidence>
<comment type="function">
    <text evidence="9">CRISPR (clustered regularly interspaced short palindromic repeat), is an adaptive immune system that provides protection against mobile genetic elements (viruses, transposable elements and conjugative plasmids). CRISPR clusters contain sequences complementary to antecedent mobile elements and target invading nucleic acids. CRISPR clusters are transcribed and processed into CRISPR RNA (crRNA). Functions as a ssRNA-specific endoribonuclease. Involved in the integration of spacer DNA into the CRISPR cassette.</text>
</comment>
<dbReference type="Gene3D" id="3.30.70.240">
    <property type="match status" value="1"/>
</dbReference>
<comment type="subunit">
    <text evidence="9">Homodimer, forms a heterotetramer with a Cas1 homodimer.</text>
</comment>
<dbReference type="GO" id="GO:0046872">
    <property type="term" value="F:metal ion binding"/>
    <property type="evidence" value="ECO:0007669"/>
    <property type="project" value="UniProtKB-UniRule"/>
</dbReference>
<dbReference type="InterPro" id="IPR019199">
    <property type="entry name" value="Virulence_VapD/CRISPR_Cas2"/>
</dbReference>
<dbReference type="RefSeq" id="WP_010310342.1">
    <property type="nucleotide sequence ID" value="NZ_CP061007.1"/>
</dbReference>
<dbReference type="OrthoDB" id="9798176at2"/>
<dbReference type="GO" id="GO:0043571">
    <property type="term" value="P:maintenance of CRISPR repeat elements"/>
    <property type="evidence" value="ECO:0007669"/>
    <property type="project" value="UniProtKB-UniRule"/>
</dbReference>
<dbReference type="SUPFAM" id="SSF143430">
    <property type="entry name" value="TTP0101/SSO1404-like"/>
    <property type="match status" value="1"/>
</dbReference>
<comment type="caution">
    <text evidence="10">The sequence shown here is derived from an EMBL/GenBank/DDBJ whole genome shotgun (WGS) entry which is preliminary data.</text>
</comment>
<comment type="cofactor">
    <cofactor evidence="1 9">
        <name>Mg(2+)</name>
        <dbReference type="ChEBI" id="CHEBI:18420"/>
    </cofactor>
</comment>
<dbReference type="EMBL" id="PJNB01000001">
    <property type="protein sequence ID" value="PKW18790.1"/>
    <property type="molecule type" value="Genomic_DNA"/>
</dbReference>
<reference evidence="10" key="1">
    <citation type="submission" date="2017-12" db="EMBL/GenBank/DDBJ databases">
        <title>Sequencing the genomes of 1000 Actinobacteria strains.</title>
        <authorList>
            <person name="Klenk H.-P."/>
        </authorList>
    </citation>
    <scope>NUCLEOTIDE SEQUENCE [LARGE SCALE GENOMIC DNA]</scope>
    <source>
        <strain evidence="10">DSM 44228</strain>
    </source>
</reference>
<keyword evidence="7 9" id="KW-0460">Magnesium</keyword>
<accession>A0A2N3Y7B3</accession>
<evidence type="ECO:0000256" key="9">
    <source>
        <dbReference type="HAMAP-Rule" id="MF_01471"/>
    </source>
</evidence>
<evidence type="ECO:0000313" key="10">
    <source>
        <dbReference type="EMBL" id="PKW18790.1"/>
    </source>
</evidence>
<proteinExistence type="inferred from homology"/>
<dbReference type="CDD" id="cd09725">
    <property type="entry name" value="Cas2_I_II_III"/>
    <property type="match status" value="1"/>
</dbReference>
<keyword evidence="6 9" id="KW-0378">Hydrolase</keyword>
<dbReference type="PANTHER" id="PTHR34405">
    <property type="entry name" value="CRISPR-ASSOCIATED ENDORIBONUCLEASE CAS2"/>
    <property type="match status" value="1"/>
</dbReference>
<dbReference type="STRING" id="994479.GCA_000194155_04938"/>
<evidence type="ECO:0000256" key="3">
    <source>
        <dbReference type="ARBA" id="ARBA00022722"/>
    </source>
</evidence>
<evidence type="ECO:0000313" key="11">
    <source>
        <dbReference type="Proteomes" id="UP000233786"/>
    </source>
</evidence>
<dbReference type="AlphaFoldDB" id="A0A2N3Y7B3"/>
<dbReference type="GO" id="GO:0004521">
    <property type="term" value="F:RNA endonuclease activity"/>
    <property type="evidence" value="ECO:0007669"/>
    <property type="project" value="InterPro"/>
</dbReference>
<dbReference type="GO" id="GO:0016787">
    <property type="term" value="F:hydrolase activity"/>
    <property type="evidence" value="ECO:0007669"/>
    <property type="project" value="UniProtKB-KW"/>
</dbReference>
<dbReference type="Pfam" id="PF09827">
    <property type="entry name" value="CRISPR_Cas2"/>
    <property type="match status" value="1"/>
</dbReference>
<evidence type="ECO:0000256" key="4">
    <source>
        <dbReference type="ARBA" id="ARBA00022723"/>
    </source>
</evidence>
<dbReference type="HAMAP" id="MF_01471">
    <property type="entry name" value="Cas2"/>
    <property type="match status" value="1"/>
</dbReference>
<evidence type="ECO:0000256" key="6">
    <source>
        <dbReference type="ARBA" id="ARBA00022801"/>
    </source>
</evidence>
<evidence type="ECO:0000256" key="8">
    <source>
        <dbReference type="ARBA" id="ARBA00023118"/>
    </source>
</evidence>
<protein>
    <recommendedName>
        <fullName evidence="9">CRISPR-associated endoribonuclease Cas2</fullName>
        <ecNumber evidence="9">3.1.-.-</ecNumber>
    </recommendedName>
</protein>
<keyword evidence="8 9" id="KW-0051">Antiviral defense</keyword>
<comment type="similarity">
    <text evidence="2 9">Belongs to the CRISPR-associated endoribonuclease Cas2 protein family.</text>
</comment>
<dbReference type="NCBIfam" id="TIGR01573">
    <property type="entry name" value="cas2"/>
    <property type="match status" value="1"/>
</dbReference>
<dbReference type="EC" id="3.1.-.-" evidence="9"/>
<dbReference type="InterPro" id="IPR021127">
    <property type="entry name" value="CRISPR_associated_Cas2"/>
</dbReference>
<keyword evidence="11" id="KW-1185">Reference proteome</keyword>
<keyword evidence="4 9" id="KW-0479">Metal-binding</keyword>
<keyword evidence="3 9" id="KW-0540">Nuclease</keyword>
<sequence>MYTILVYDTAVERNAAVLRTCRKYLHHMQNSVFEGELSQAQIVYLESELRHHIDPDYDHILVYTFPPGTTPHRQAWGKPDDRPHNIL</sequence>
<evidence type="ECO:0000256" key="1">
    <source>
        <dbReference type="ARBA" id="ARBA00001946"/>
    </source>
</evidence>
<organism evidence="10 11">
    <name type="scientific">Saccharopolyspora spinosa</name>
    <dbReference type="NCBI Taxonomy" id="60894"/>
    <lineage>
        <taxon>Bacteria</taxon>
        <taxon>Bacillati</taxon>
        <taxon>Actinomycetota</taxon>
        <taxon>Actinomycetes</taxon>
        <taxon>Pseudonocardiales</taxon>
        <taxon>Pseudonocardiaceae</taxon>
        <taxon>Saccharopolyspora</taxon>
    </lineage>
</organism>
<dbReference type="GO" id="GO:0051607">
    <property type="term" value="P:defense response to virus"/>
    <property type="evidence" value="ECO:0007669"/>
    <property type="project" value="UniProtKB-UniRule"/>
</dbReference>
<name>A0A2N3Y7B3_SACSN</name>